<feature type="transmembrane region" description="Helical" evidence="1">
    <location>
        <begin position="22"/>
        <end position="43"/>
    </location>
</feature>
<proteinExistence type="predicted"/>
<keyword evidence="1" id="KW-0472">Membrane</keyword>
<evidence type="ECO:0000313" key="2">
    <source>
        <dbReference type="EMBL" id="CZF82484.1"/>
    </source>
</evidence>
<keyword evidence="1" id="KW-1133">Transmembrane helix</keyword>
<dbReference type="AlphaFoldDB" id="A0A128F7Y1"/>
<feature type="transmembrane region" description="Helical" evidence="1">
    <location>
        <begin position="55"/>
        <end position="75"/>
    </location>
</feature>
<keyword evidence="1" id="KW-0812">Transmembrane</keyword>
<feature type="transmembrane region" description="Helical" evidence="1">
    <location>
        <begin position="104"/>
        <end position="125"/>
    </location>
</feature>
<name>A0A128F7Y1_9GAMM</name>
<reference evidence="3" key="1">
    <citation type="submission" date="2016-02" db="EMBL/GenBank/DDBJ databases">
        <authorList>
            <person name="Rodrigo-Torres Lidia"/>
            <person name="Arahal R.David."/>
        </authorList>
    </citation>
    <scope>NUCLEOTIDE SEQUENCE [LARGE SCALE GENOMIC DNA]</scope>
    <source>
        <strain evidence="3">CECT 9029</strain>
    </source>
</reference>
<feature type="transmembrane region" description="Helical" evidence="1">
    <location>
        <begin position="82"/>
        <end position="98"/>
    </location>
</feature>
<dbReference type="Proteomes" id="UP000071641">
    <property type="component" value="Unassembled WGS sequence"/>
</dbReference>
<protein>
    <submittedName>
        <fullName evidence="2">Uncharacterized protein</fullName>
    </submittedName>
</protein>
<accession>A0A128F7Y1</accession>
<organism evidence="2 3">
    <name type="scientific">Grimontia celer</name>
    <dbReference type="NCBI Taxonomy" id="1796497"/>
    <lineage>
        <taxon>Bacteria</taxon>
        <taxon>Pseudomonadati</taxon>
        <taxon>Pseudomonadota</taxon>
        <taxon>Gammaproteobacteria</taxon>
        <taxon>Vibrionales</taxon>
        <taxon>Vibrionaceae</taxon>
        <taxon>Grimontia</taxon>
    </lineage>
</organism>
<dbReference type="EMBL" id="FIZX01000002">
    <property type="protein sequence ID" value="CZF82484.1"/>
    <property type="molecule type" value="Genomic_DNA"/>
</dbReference>
<dbReference type="STRING" id="1796497.GCE9029_03258"/>
<gene>
    <name evidence="2" type="ORF">GCE9029_03258</name>
</gene>
<sequence>MPCVDAIHRSRSSCKELRHMKLLAKLVISYFLFSYTFMAVWLALETPLTFRNPHWYVVALIVFTALISLWVYTWFCAYRKHAVVGLLFSLLAITPYCFASQRVLFLFLTSSPLLILSSCYVFVFFRRRKNELASTTEPS</sequence>
<keyword evidence="3" id="KW-1185">Reference proteome</keyword>
<evidence type="ECO:0000256" key="1">
    <source>
        <dbReference type="SAM" id="Phobius"/>
    </source>
</evidence>
<evidence type="ECO:0000313" key="3">
    <source>
        <dbReference type="Proteomes" id="UP000071641"/>
    </source>
</evidence>